<sequence length="99" mass="10919">MTSLGGRVGGLPSRVRPAPKIADQFYSSPEWRALVRQIKRQRGAFCERCGSTKGLIADHIVERRDGGADLDPSNIELLCAAHHAKKTAEARRRRALGRV</sequence>
<reference evidence="2 3" key="1">
    <citation type="submission" date="2021-08" db="EMBL/GenBank/DDBJ databases">
        <authorList>
            <person name="Tuo L."/>
        </authorList>
    </citation>
    <scope>NUCLEOTIDE SEQUENCE [LARGE SCALE GENOMIC DNA]</scope>
    <source>
        <strain evidence="2 3">JCM 31229</strain>
    </source>
</reference>
<organism evidence="2 3">
    <name type="scientific">Sphingomonas colocasiae</name>
    <dbReference type="NCBI Taxonomy" id="1848973"/>
    <lineage>
        <taxon>Bacteria</taxon>
        <taxon>Pseudomonadati</taxon>
        <taxon>Pseudomonadota</taxon>
        <taxon>Alphaproteobacteria</taxon>
        <taxon>Sphingomonadales</taxon>
        <taxon>Sphingomonadaceae</taxon>
        <taxon>Sphingomonas</taxon>
    </lineage>
</organism>
<dbReference type="RefSeq" id="WP_222993430.1">
    <property type="nucleotide sequence ID" value="NZ_JAINVV010000014.1"/>
</dbReference>
<feature type="domain" description="HNH nuclease" evidence="1">
    <location>
        <begin position="34"/>
        <end position="84"/>
    </location>
</feature>
<evidence type="ECO:0000313" key="3">
    <source>
        <dbReference type="Proteomes" id="UP000706039"/>
    </source>
</evidence>
<evidence type="ECO:0000259" key="1">
    <source>
        <dbReference type="SMART" id="SM00507"/>
    </source>
</evidence>
<keyword evidence="2" id="KW-0378">Hydrolase</keyword>
<keyword evidence="3" id="KW-1185">Reference proteome</keyword>
<evidence type="ECO:0000313" key="2">
    <source>
        <dbReference type="EMBL" id="MBY8826109.1"/>
    </source>
</evidence>
<proteinExistence type="predicted"/>
<protein>
    <submittedName>
        <fullName evidence="2">HNH endonuclease</fullName>
    </submittedName>
</protein>
<dbReference type="EMBL" id="JAINVV010000014">
    <property type="protein sequence ID" value="MBY8826109.1"/>
    <property type="molecule type" value="Genomic_DNA"/>
</dbReference>
<accession>A0ABS7Q1J0</accession>
<dbReference type="Proteomes" id="UP000706039">
    <property type="component" value="Unassembled WGS sequence"/>
</dbReference>
<keyword evidence="2" id="KW-0540">Nuclease</keyword>
<comment type="caution">
    <text evidence="2">The sequence shown here is derived from an EMBL/GenBank/DDBJ whole genome shotgun (WGS) entry which is preliminary data.</text>
</comment>
<dbReference type="Gene3D" id="1.10.30.50">
    <property type="match status" value="1"/>
</dbReference>
<name>A0ABS7Q1J0_9SPHN</name>
<dbReference type="InterPro" id="IPR002711">
    <property type="entry name" value="HNH"/>
</dbReference>
<gene>
    <name evidence="2" type="ORF">K7G82_27660</name>
</gene>
<dbReference type="Pfam" id="PF01844">
    <property type="entry name" value="HNH"/>
    <property type="match status" value="1"/>
</dbReference>
<keyword evidence="2" id="KW-0255">Endonuclease</keyword>
<dbReference type="CDD" id="cd00085">
    <property type="entry name" value="HNHc"/>
    <property type="match status" value="1"/>
</dbReference>
<dbReference type="InterPro" id="IPR003615">
    <property type="entry name" value="HNH_nuc"/>
</dbReference>
<dbReference type="GO" id="GO:0004519">
    <property type="term" value="F:endonuclease activity"/>
    <property type="evidence" value="ECO:0007669"/>
    <property type="project" value="UniProtKB-KW"/>
</dbReference>
<dbReference type="SMART" id="SM00507">
    <property type="entry name" value="HNHc"/>
    <property type="match status" value="1"/>
</dbReference>